<gene>
    <name evidence="1" type="ORF">GXM_01502</name>
</gene>
<accession>A0A5P8VVU5</accession>
<organism evidence="1 2">
    <name type="scientific">Nostoc sphaeroides CCNUC1</name>
    <dbReference type="NCBI Taxonomy" id="2653204"/>
    <lineage>
        <taxon>Bacteria</taxon>
        <taxon>Bacillati</taxon>
        <taxon>Cyanobacteriota</taxon>
        <taxon>Cyanophyceae</taxon>
        <taxon>Nostocales</taxon>
        <taxon>Nostocaceae</taxon>
        <taxon>Nostoc</taxon>
    </lineage>
</organism>
<name>A0A5P8VVU5_9NOSO</name>
<evidence type="ECO:0000313" key="2">
    <source>
        <dbReference type="Proteomes" id="UP000326678"/>
    </source>
</evidence>
<evidence type="ECO:0000313" key="1">
    <source>
        <dbReference type="EMBL" id="QFS44029.1"/>
    </source>
</evidence>
<dbReference type="AlphaFoldDB" id="A0A5P8VVU5"/>
<keyword evidence="2" id="KW-1185">Reference proteome</keyword>
<proteinExistence type="predicted"/>
<dbReference type="Proteomes" id="UP000326678">
    <property type="component" value="Chromosome Gxm1"/>
</dbReference>
<reference evidence="1 2" key="1">
    <citation type="submission" date="2019-10" db="EMBL/GenBank/DDBJ databases">
        <title>Genomic and transcriptomic insights into the perfect genentic adaptation of a filamentous nitrogen-fixing cyanobacterium to rice fields.</title>
        <authorList>
            <person name="Chen Z."/>
        </authorList>
    </citation>
    <scope>NUCLEOTIDE SEQUENCE [LARGE SCALE GENOMIC DNA]</scope>
    <source>
        <strain evidence="1">CCNUC1</strain>
    </source>
</reference>
<protein>
    <submittedName>
        <fullName evidence="1">Uncharacterized protein</fullName>
    </submittedName>
</protein>
<sequence length="58" mass="6775">MKSQVERSHLLVWKKVLAKTDVEIERLGWTPEQGREHLIKTYGKRSPSLVTDVLLRSM</sequence>
<dbReference type="RefSeq" id="WP_194198824.1">
    <property type="nucleotide sequence ID" value="NZ_CP045226.1"/>
</dbReference>
<dbReference type="KEGG" id="nsh:GXM_01502"/>
<dbReference type="EMBL" id="CP045226">
    <property type="protein sequence ID" value="QFS44029.1"/>
    <property type="molecule type" value="Genomic_DNA"/>
</dbReference>